<evidence type="ECO:0000313" key="4">
    <source>
        <dbReference type="EMBL" id="MBY9076333.1"/>
    </source>
</evidence>
<feature type="region of interest" description="Disordered" evidence="2">
    <location>
        <begin position="1"/>
        <end position="47"/>
    </location>
</feature>
<dbReference type="InterPro" id="IPR016047">
    <property type="entry name" value="M23ase_b-sheet_dom"/>
</dbReference>
<dbReference type="PANTHER" id="PTHR21666:SF270">
    <property type="entry name" value="MUREIN HYDROLASE ACTIVATOR ENVC"/>
    <property type="match status" value="1"/>
</dbReference>
<dbReference type="PANTHER" id="PTHR21666">
    <property type="entry name" value="PEPTIDASE-RELATED"/>
    <property type="match status" value="1"/>
</dbReference>
<dbReference type="Proteomes" id="UP000754710">
    <property type="component" value="Unassembled WGS sequence"/>
</dbReference>
<feature type="coiled-coil region" evidence="1">
    <location>
        <begin position="130"/>
        <end position="166"/>
    </location>
</feature>
<dbReference type="EMBL" id="JAIEZQ010000003">
    <property type="protein sequence ID" value="MBY9076333.1"/>
    <property type="molecule type" value="Genomic_DNA"/>
</dbReference>
<evidence type="ECO:0000259" key="3">
    <source>
        <dbReference type="Pfam" id="PF01551"/>
    </source>
</evidence>
<dbReference type="Pfam" id="PF01551">
    <property type="entry name" value="Peptidase_M23"/>
    <property type="match status" value="1"/>
</dbReference>
<evidence type="ECO:0000313" key="5">
    <source>
        <dbReference type="Proteomes" id="UP000754710"/>
    </source>
</evidence>
<keyword evidence="5" id="KW-1185">Reference proteome</keyword>
<accession>A0ABS7RMQ7</accession>
<dbReference type="RefSeq" id="WP_221026147.1">
    <property type="nucleotide sequence ID" value="NZ_JAIEZQ010000003.1"/>
</dbReference>
<evidence type="ECO:0000256" key="2">
    <source>
        <dbReference type="SAM" id="MobiDB-lite"/>
    </source>
</evidence>
<reference evidence="4 5" key="1">
    <citation type="submission" date="2021-08" db="EMBL/GenBank/DDBJ databases">
        <title>Nocardioides bacterium WL0053 sp. nov., isolated from the sediment.</title>
        <authorList>
            <person name="Wang L."/>
            <person name="Zhang D."/>
            <person name="Zhang A."/>
        </authorList>
    </citation>
    <scope>NUCLEOTIDE SEQUENCE [LARGE SCALE GENOMIC DNA]</scope>
    <source>
        <strain evidence="4 5">WL0053</strain>
    </source>
</reference>
<dbReference type="CDD" id="cd12797">
    <property type="entry name" value="M23_peptidase"/>
    <property type="match status" value="1"/>
</dbReference>
<sequence length="304" mass="30787">MAPIVVEKTADAPTPQAPQTPAPAASAFERPARQAPRPTAKISQGPHVGGRKALFPLLPSAPTAVGAAALLLAATGAVTIGSGAEEEITATATTAPKLYTHASALTGTSADLSSNTADVRERAVSRDSQREALEDAAAEELQAAAEAQAEERNAALAQLAASAEKQASKIAANAWSLPVSGYTLTAQFGYSSGLWASTHTGLDFAAPSGTPVMAVANATVTSTDWAGAYGNRIVLTHEDGTETWYCHLTSFNVSPGDTVNGGDQIGTVGSTGNSTGSHLHLEVRPGAGDAVDPYAALVAHGLQP</sequence>
<feature type="domain" description="M23ase beta-sheet core" evidence="3">
    <location>
        <begin position="198"/>
        <end position="293"/>
    </location>
</feature>
<comment type="caution">
    <text evidence="4">The sequence shown here is derived from an EMBL/GenBank/DDBJ whole genome shotgun (WGS) entry which is preliminary data.</text>
</comment>
<evidence type="ECO:0000256" key="1">
    <source>
        <dbReference type="SAM" id="Coils"/>
    </source>
</evidence>
<gene>
    <name evidence="4" type="ORF">K1X13_15985</name>
</gene>
<organism evidence="4 5">
    <name type="scientific">Nocardioides jiangsuensis</name>
    <dbReference type="NCBI Taxonomy" id="2866161"/>
    <lineage>
        <taxon>Bacteria</taxon>
        <taxon>Bacillati</taxon>
        <taxon>Actinomycetota</taxon>
        <taxon>Actinomycetes</taxon>
        <taxon>Propionibacteriales</taxon>
        <taxon>Nocardioidaceae</taxon>
        <taxon>Nocardioides</taxon>
    </lineage>
</organism>
<dbReference type="SUPFAM" id="SSF51261">
    <property type="entry name" value="Duplicated hybrid motif"/>
    <property type="match status" value="1"/>
</dbReference>
<keyword evidence="1" id="KW-0175">Coiled coil</keyword>
<dbReference type="Gene3D" id="2.70.70.10">
    <property type="entry name" value="Glucose Permease (Domain IIA)"/>
    <property type="match status" value="1"/>
</dbReference>
<proteinExistence type="predicted"/>
<name>A0ABS7RMQ7_9ACTN</name>
<dbReference type="InterPro" id="IPR050570">
    <property type="entry name" value="Cell_wall_metabolism_enzyme"/>
</dbReference>
<dbReference type="InterPro" id="IPR011055">
    <property type="entry name" value="Dup_hybrid_motif"/>
</dbReference>
<protein>
    <submittedName>
        <fullName evidence="4">M23 family metallopeptidase</fullName>
    </submittedName>
</protein>